<feature type="domain" description="Tetratricopeptide repeat protein 21A/21B C-terminal ARM" evidence="3">
    <location>
        <begin position="313"/>
        <end position="414"/>
    </location>
</feature>
<dbReference type="STRING" id="70415.A0A5S6Q524"/>
<organism evidence="5 6">
    <name type="scientific">Trichuris muris</name>
    <name type="common">Mouse whipworm</name>
    <dbReference type="NCBI Taxonomy" id="70415"/>
    <lineage>
        <taxon>Eukaryota</taxon>
        <taxon>Metazoa</taxon>
        <taxon>Ecdysozoa</taxon>
        <taxon>Nematoda</taxon>
        <taxon>Enoplea</taxon>
        <taxon>Dorylaimia</taxon>
        <taxon>Trichinellida</taxon>
        <taxon>Trichuridae</taxon>
        <taxon>Trichuris</taxon>
    </lineage>
</organism>
<keyword evidence="5" id="KW-1185">Reference proteome</keyword>
<keyword evidence="2" id="KW-0802">TPR repeat</keyword>
<dbReference type="AlphaFoldDB" id="A0A5S6Q524"/>
<protein>
    <submittedName>
        <fullName evidence="6">Uncharacterized protein</fullName>
    </submittedName>
</protein>
<dbReference type="GO" id="GO:0030991">
    <property type="term" value="C:intraciliary transport particle A"/>
    <property type="evidence" value="ECO:0007669"/>
    <property type="project" value="TreeGrafter"/>
</dbReference>
<dbReference type="Proteomes" id="UP000046395">
    <property type="component" value="Unassembled WGS sequence"/>
</dbReference>
<dbReference type="PANTHER" id="PTHR14699:SF0">
    <property type="entry name" value="TETRATRICOPEPTIDE REPEAT PROTEIN 21 HOMOLOG"/>
    <property type="match status" value="1"/>
</dbReference>
<dbReference type="Gene3D" id="1.25.40.10">
    <property type="entry name" value="Tetratricopeptide repeat domain"/>
    <property type="match status" value="2"/>
</dbReference>
<dbReference type="InterPro" id="IPR019734">
    <property type="entry name" value="TPR_rpt"/>
</dbReference>
<dbReference type="Pfam" id="PF25063">
    <property type="entry name" value="ARM_TT21_C"/>
    <property type="match status" value="1"/>
</dbReference>
<accession>A0A5S6Q524</accession>
<dbReference type="PANTHER" id="PTHR14699">
    <property type="entry name" value="STI2 PROTEIN-RELATED"/>
    <property type="match status" value="1"/>
</dbReference>
<evidence type="ECO:0000259" key="3">
    <source>
        <dbReference type="Pfam" id="PF25063"/>
    </source>
</evidence>
<dbReference type="InterPro" id="IPR056834">
    <property type="entry name" value="ARM_TT21_C"/>
</dbReference>
<evidence type="ECO:0000313" key="5">
    <source>
        <dbReference type="Proteomes" id="UP000046395"/>
    </source>
</evidence>
<evidence type="ECO:0000313" key="6">
    <source>
        <dbReference type="WBParaSite" id="TMUE_0000002283.1"/>
    </source>
</evidence>
<feature type="repeat" description="TPR" evidence="2">
    <location>
        <begin position="109"/>
        <end position="142"/>
    </location>
</feature>
<dbReference type="InterPro" id="IPR011990">
    <property type="entry name" value="TPR-like_helical_dom_sf"/>
</dbReference>
<dbReference type="Pfam" id="PF25064">
    <property type="entry name" value="ARM_TT21_5th"/>
    <property type="match status" value="1"/>
</dbReference>
<dbReference type="GO" id="GO:0005929">
    <property type="term" value="C:cilium"/>
    <property type="evidence" value="ECO:0007669"/>
    <property type="project" value="GOC"/>
</dbReference>
<dbReference type="InterPro" id="IPR056835">
    <property type="entry name" value="ARM_TT21_5th"/>
</dbReference>
<dbReference type="GO" id="GO:0035721">
    <property type="term" value="P:intraciliary retrograde transport"/>
    <property type="evidence" value="ECO:0007669"/>
    <property type="project" value="TreeGrafter"/>
</dbReference>
<comment type="similarity">
    <text evidence="1">Belongs to the TTC21 family.</text>
</comment>
<dbReference type="GO" id="GO:0061512">
    <property type="term" value="P:protein localization to cilium"/>
    <property type="evidence" value="ECO:0007669"/>
    <property type="project" value="TreeGrafter"/>
</dbReference>
<dbReference type="WBParaSite" id="TMUE_0000002283.1">
    <property type="protein sequence ID" value="TMUE_0000002283.1"/>
    <property type="gene ID" value="WBGene00298131"/>
</dbReference>
<proteinExistence type="inferred from homology"/>
<evidence type="ECO:0000256" key="2">
    <source>
        <dbReference type="PROSITE-ProRule" id="PRU00339"/>
    </source>
</evidence>
<sequence>MNQHQLSIETLQKAKNLYHELAKSEGTIRGEDNKEHLLQASRLSQRIGNFYESQHVYSKAAIHYTEGLKYDAKNIQLMLSLAHIHLITDNLEECHQQCIAVTKIDKNNDEATLMLADLMYQKNEMSTALDLFKSLLERNPNQYHALQRVVEFSLRVGTTEDVESLFASALTKNRRATLDCGFNYCKGVYEWRTGNPSGALSFFSKARKDAQWGEQATYNMIEILLNPENKIVGSEAWKTDQLNEADASLANHSAGSVQLKIAEMYLKELRFKQKNDFKYKLMENFLLLASKDKTAPEKVLNNLRRMGGDDESQSKNESALEVLKTCVKHNASCIKAMDYMGTISQKLQMWKNAISDYEKAWRLSKQRDVDIGYKLAYCYLKAKMYVAAIGTCHAVLQMRPDYPKVRQEILEKARVNLRP</sequence>
<dbReference type="SMART" id="SM00028">
    <property type="entry name" value="TPR"/>
    <property type="match status" value="5"/>
</dbReference>
<evidence type="ECO:0000256" key="1">
    <source>
        <dbReference type="ARBA" id="ARBA00010935"/>
    </source>
</evidence>
<dbReference type="InterPro" id="IPR040364">
    <property type="entry name" value="TTC21A/TTC21B"/>
</dbReference>
<dbReference type="PROSITE" id="PS50005">
    <property type="entry name" value="TPR"/>
    <property type="match status" value="1"/>
</dbReference>
<name>A0A5S6Q524_TRIMR</name>
<reference evidence="6" key="1">
    <citation type="submission" date="2019-12" db="UniProtKB">
        <authorList>
            <consortium name="WormBaseParasite"/>
        </authorList>
    </citation>
    <scope>IDENTIFICATION</scope>
</reference>
<dbReference type="SUPFAM" id="SSF48452">
    <property type="entry name" value="TPR-like"/>
    <property type="match status" value="1"/>
</dbReference>
<evidence type="ECO:0000259" key="4">
    <source>
        <dbReference type="Pfam" id="PF25064"/>
    </source>
</evidence>
<feature type="domain" description="Tetratricopeptide repeat protein 21A/21B fifth ARM repeats" evidence="4">
    <location>
        <begin position="109"/>
        <end position="225"/>
    </location>
</feature>